<dbReference type="GO" id="GO:0098662">
    <property type="term" value="P:inorganic cation transmembrane transport"/>
    <property type="evidence" value="ECO:0007669"/>
    <property type="project" value="UniProtKB-ARBA"/>
</dbReference>
<dbReference type="Gene3D" id="1.20.1110.10">
    <property type="entry name" value="Calcium-transporting ATPase, transmembrane domain"/>
    <property type="match status" value="1"/>
</dbReference>
<keyword evidence="3 11" id="KW-0812">Transmembrane</keyword>
<evidence type="ECO:0000256" key="9">
    <source>
        <dbReference type="ARBA" id="ARBA00023136"/>
    </source>
</evidence>
<dbReference type="STRING" id="930990.A0A067MD79"/>
<feature type="domain" description="Cation-transporting P-type ATPase N-terminal" evidence="12">
    <location>
        <begin position="64"/>
        <end position="138"/>
    </location>
</feature>
<dbReference type="InterPro" id="IPR036412">
    <property type="entry name" value="HAD-like_sf"/>
</dbReference>
<evidence type="ECO:0000256" key="7">
    <source>
        <dbReference type="ARBA" id="ARBA00022967"/>
    </source>
</evidence>
<dbReference type="Pfam" id="PF00690">
    <property type="entry name" value="Cation_ATPase_N"/>
    <property type="match status" value="1"/>
</dbReference>
<dbReference type="Gene3D" id="3.40.50.1000">
    <property type="entry name" value="HAD superfamily/HAD-like"/>
    <property type="match status" value="1"/>
</dbReference>
<evidence type="ECO:0000256" key="10">
    <source>
        <dbReference type="SAM" id="MobiDB-lite"/>
    </source>
</evidence>
<dbReference type="FunFam" id="3.40.50.1000:FF:000193">
    <property type="entry name" value="Plasma membrane calcium-transporting ATPase 2"/>
    <property type="match status" value="1"/>
</dbReference>
<dbReference type="InterPro" id="IPR059000">
    <property type="entry name" value="ATPase_P-type_domA"/>
</dbReference>
<keyword evidence="6" id="KW-0067">ATP-binding</keyword>
<evidence type="ECO:0000256" key="4">
    <source>
        <dbReference type="ARBA" id="ARBA00022723"/>
    </source>
</evidence>
<dbReference type="FunFam" id="1.20.1110.10:FF:000020">
    <property type="entry name" value="Sodium ion P-type ATPase"/>
    <property type="match status" value="1"/>
</dbReference>
<keyword evidence="14" id="KW-1185">Reference proteome</keyword>
<feature type="transmembrane region" description="Helical" evidence="11">
    <location>
        <begin position="962"/>
        <end position="984"/>
    </location>
</feature>
<evidence type="ECO:0000256" key="1">
    <source>
        <dbReference type="ARBA" id="ARBA00004651"/>
    </source>
</evidence>
<reference evidence="14" key="1">
    <citation type="journal article" date="2014" name="Proc. Natl. Acad. Sci. U.S.A.">
        <title>Extensive sampling of basidiomycete genomes demonstrates inadequacy of the white-rot/brown-rot paradigm for wood decay fungi.</title>
        <authorList>
            <person name="Riley R."/>
            <person name="Salamov A.A."/>
            <person name="Brown D.W."/>
            <person name="Nagy L.G."/>
            <person name="Floudas D."/>
            <person name="Held B.W."/>
            <person name="Levasseur A."/>
            <person name="Lombard V."/>
            <person name="Morin E."/>
            <person name="Otillar R."/>
            <person name="Lindquist E.A."/>
            <person name="Sun H."/>
            <person name="LaButti K.M."/>
            <person name="Schmutz J."/>
            <person name="Jabbour D."/>
            <person name="Luo H."/>
            <person name="Baker S.E."/>
            <person name="Pisabarro A.G."/>
            <person name="Walton J.D."/>
            <person name="Blanchette R.A."/>
            <person name="Henrissat B."/>
            <person name="Martin F."/>
            <person name="Cullen D."/>
            <person name="Hibbett D.S."/>
            <person name="Grigoriev I.V."/>
        </authorList>
    </citation>
    <scope>NUCLEOTIDE SEQUENCE [LARGE SCALE GENOMIC DNA]</scope>
    <source>
        <strain evidence="14">FD-172 SS1</strain>
    </source>
</reference>
<keyword evidence="2" id="KW-1003">Cell membrane</keyword>
<feature type="region of interest" description="Disordered" evidence="10">
    <location>
        <begin position="529"/>
        <end position="579"/>
    </location>
</feature>
<evidence type="ECO:0000313" key="13">
    <source>
        <dbReference type="EMBL" id="KDQ12665.1"/>
    </source>
</evidence>
<dbReference type="NCBIfam" id="TIGR01494">
    <property type="entry name" value="ATPase_P-type"/>
    <property type="match status" value="3"/>
</dbReference>
<feature type="region of interest" description="Disordered" evidence="10">
    <location>
        <begin position="1"/>
        <end position="49"/>
    </location>
</feature>
<dbReference type="PROSITE" id="PS00154">
    <property type="entry name" value="ATPASE_E1_E2"/>
    <property type="match status" value="1"/>
</dbReference>
<dbReference type="Pfam" id="PF00122">
    <property type="entry name" value="E1-E2_ATPase"/>
    <property type="match status" value="1"/>
</dbReference>
<organism evidence="13 14">
    <name type="scientific">Botryobasidium botryosum (strain FD-172 SS1)</name>
    <dbReference type="NCBI Taxonomy" id="930990"/>
    <lineage>
        <taxon>Eukaryota</taxon>
        <taxon>Fungi</taxon>
        <taxon>Dikarya</taxon>
        <taxon>Basidiomycota</taxon>
        <taxon>Agaricomycotina</taxon>
        <taxon>Agaricomycetes</taxon>
        <taxon>Cantharellales</taxon>
        <taxon>Botryobasidiaceae</taxon>
        <taxon>Botryobasidium</taxon>
    </lineage>
</organism>
<dbReference type="SFLD" id="SFLDG00002">
    <property type="entry name" value="C1.7:_P-type_atpase_like"/>
    <property type="match status" value="1"/>
</dbReference>
<dbReference type="InterPro" id="IPR044492">
    <property type="entry name" value="P_typ_ATPase_HD_dom"/>
</dbReference>
<comment type="subcellular location">
    <subcellularLocation>
        <location evidence="1">Cell membrane</location>
        <topology evidence="1">Multi-pass membrane protein</topology>
    </subcellularLocation>
</comment>
<feature type="transmembrane region" description="Helical" evidence="11">
    <location>
        <begin position="142"/>
        <end position="161"/>
    </location>
</feature>
<feature type="transmembrane region" description="Helical" evidence="11">
    <location>
        <begin position="330"/>
        <end position="354"/>
    </location>
</feature>
<gene>
    <name evidence="13" type="ORF">BOTBODRAFT_161550</name>
</gene>
<evidence type="ECO:0000256" key="2">
    <source>
        <dbReference type="ARBA" id="ARBA00022475"/>
    </source>
</evidence>
<feature type="transmembrane region" description="Helical" evidence="11">
    <location>
        <begin position="880"/>
        <end position="901"/>
    </location>
</feature>
<protein>
    <recommendedName>
        <fullName evidence="12">Cation-transporting P-type ATPase N-terminal domain-containing protein</fullName>
    </recommendedName>
</protein>
<dbReference type="PRINTS" id="PR00120">
    <property type="entry name" value="HATPASE"/>
</dbReference>
<sequence>MKNNPSQDDSSSSTSSSIPQLPGSSRKAAIESQPASEVDEPPIPRPASGEFTRSGAAPVVIVDSPHLVDAAHVARFLQVNLLNGLDATQVVERLKAFGPNQLKEQGGVSIVKILWAQVANALTLVLVGAMALSFGVKDWVEGGVITAVIMVNVVVGFWQEYKAEKTMDSLRSLSSPTAKVIRAGGADVISSTDIVPGDIITFRTGDLIPADLRLFQASNLEIDEALLTGESLPVSKTVASLSADNKEGNGIGDRTNMAWSSTLVTKGHGKGVVVGTGMSTQIGQIATALGEDPTARRDGSQPKPSILTKMKNTVLDWFGMRKGTPLQIKLNKFAFVLLFLAAITVIIVFAAAKFHINDQVLLYAIALGIGVIPESLIAVLTVTMSIGAKRMAQRNVVVRKLDALEALGGITDICSDKTGTLTQGKMVVRRVWLAASRSVFTVESSGSSALDPVGGVFIGSDADGIDKTKMAQIDPAQPPAELRDFTVAASLCNNAIVHRNKDGELKGEGDPTEIALQVYAQKLSLGRPSLARSGTSGTKHSSDNDSDSSSSSERADGQSIKSALTASSDSSIESLPTMVNPSSAKRYTHRAEFPFDSSVKRMTSIYVDHFDADAVVAFQKGAIERVLDSCVRVAVNPSSTSADSASSESEIEEHGGNTEVLTQAMKDQILEEAERLANEGLRVLALAVRYLPAEFGVSVTAWKREEVERDFVFLGLAGIYDPPREETRGAVEACRGAGIIVHMLTGDHVTTARAIAREVGIIQPDSPPSAVMTAAQFDALSEAEVDALPDLPLVIARCSPETKVRMIAAGRRRGRFLAMTGDGVNDAPSLKQAPVGIGMGMAGTDVAKDASDLILTDDNFDSIRWAICEGRIIFDNIQRFLIALLVANVGEVILLLVGLAFRDKHQESVFPLSPLQILWVNMVTASLPAVGLGVEAPAANIMRRPPASLKSGIFSRNVIADMLFYGFVMGVTCLLSFVALVYGAGHGDLGENCNETFAGCESIYRARSVVFAILTFENLLVAWELKSLDRSMFDLNPGRMFWKDLWANQMLFWSVIFGFGTVPLCLYTPRFNTVVFRHAPIGWEWGIIAGMTIIFIASVELWKFLVRRRGWGGKWLSAPAAGVPLSVLVTRDVV</sequence>
<dbReference type="PRINTS" id="PR00119">
    <property type="entry name" value="CATATPASE"/>
</dbReference>
<name>A0A067MD79_BOTB1</name>
<evidence type="ECO:0000256" key="11">
    <source>
        <dbReference type="SAM" id="Phobius"/>
    </source>
</evidence>
<feature type="transmembrane region" description="Helical" evidence="11">
    <location>
        <begin position="1081"/>
        <end position="1102"/>
    </location>
</feature>
<keyword evidence="8 11" id="KW-1133">Transmembrane helix</keyword>
<keyword evidence="9 11" id="KW-0472">Membrane</keyword>
<dbReference type="InterPro" id="IPR018303">
    <property type="entry name" value="ATPase_P-typ_P_site"/>
</dbReference>
<dbReference type="Pfam" id="PF13246">
    <property type="entry name" value="Cation_ATPase"/>
    <property type="match status" value="1"/>
</dbReference>
<dbReference type="EMBL" id="KL198049">
    <property type="protein sequence ID" value="KDQ12665.1"/>
    <property type="molecule type" value="Genomic_DNA"/>
</dbReference>
<dbReference type="GO" id="GO:0015662">
    <property type="term" value="F:P-type ion transporter activity"/>
    <property type="evidence" value="ECO:0007669"/>
    <property type="project" value="UniProtKB-ARBA"/>
</dbReference>
<dbReference type="SUPFAM" id="SSF56784">
    <property type="entry name" value="HAD-like"/>
    <property type="match status" value="1"/>
</dbReference>
<feature type="compositionally biased region" description="Low complexity" evidence="10">
    <location>
        <begin position="1"/>
        <end position="25"/>
    </location>
</feature>
<dbReference type="Gene3D" id="2.70.150.10">
    <property type="entry name" value="Calcium-transporting ATPase, cytoplasmic transduction domain A"/>
    <property type="match status" value="1"/>
</dbReference>
<dbReference type="SFLD" id="SFLDS00003">
    <property type="entry name" value="Haloacid_Dehalogenase"/>
    <property type="match status" value="1"/>
</dbReference>
<proteinExistence type="predicted"/>
<dbReference type="GO" id="GO:0046873">
    <property type="term" value="F:metal ion transmembrane transporter activity"/>
    <property type="evidence" value="ECO:0007669"/>
    <property type="project" value="UniProtKB-ARBA"/>
</dbReference>
<keyword evidence="5" id="KW-0547">Nucleotide-binding</keyword>
<keyword evidence="4" id="KW-0479">Metal-binding</keyword>
<dbReference type="GO" id="GO:0019829">
    <property type="term" value="F:ATPase-coupled monoatomic cation transmembrane transporter activity"/>
    <property type="evidence" value="ECO:0007669"/>
    <property type="project" value="UniProtKB-ARBA"/>
</dbReference>
<dbReference type="FunFam" id="2.70.150.10:FF:000016">
    <property type="entry name" value="Calcium-transporting P-type ATPase putative"/>
    <property type="match status" value="1"/>
</dbReference>
<dbReference type="InterPro" id="IPR023214">
    <property type="entry name" value="HAD_sf"/>
</dbReference>
<dbReference type="InterPro" id="IPR001757">
    <property type="entry name" value="P_typ_ATPase"/>
</dbReference>
<dbReference type="GO" id="GO:0016887">
    <property type="term" value="F:ATP hydrolysis activity"/>
    <property type="evidence" value="ECO:0007669"/>
    <property type="project" value="InterPro"/>
</dbReference>
<dbReference type="GO" id="GO:0005524">
    <property type="term" value="F:ATP binding"/>
    <property type="evidence" value="ECO:0007669"/>
    <property type="project" value="UniProtKB-KW"/>
</dbReference>
<keyword evidence="7" id="KW-1278">Translocase</keyword>
<dbReference type="HOGENOM" id="CLU_002360_3_0_1"/>
<dbReference type="InterPro" id="IPR004014">
    <property type="entry name" value="ATPase_P-typ_cation-transptr_N"/>
</dbReference>
<dbReference type="SMART" id="SM00831">
    <property type="entry name" value="Cation_ATPase_N"/>
    <property type="match status" value="1"/>
</dbReference>
<dbReference type="Gene3D" id="3.40.1110.10">
    <property type="entry name" value="Calcium-transporting ATPase, cytoplasmic domain N"/>
    <property type="match status" value="1"/>
</dbReference>
<dbReference type="SUPFAM" id="SSF81653">
    <property type="entry name" value="Calcium ATPase, transduction domain A"/>
    <property type="match status" value="1"/>
</dbReference>
<dbReference type="FunCoup" id="A0A067MD79">
    <property type="interactions" value="54"/>
</dbReference>
<dbReference type="InParanoid" id="A0A067MD79"/>
<evidence type="ECO:0000313" key="14">
    <source>
        <dbReference type="Proteomes" id="UP000027195"/>
    </source>
</evidence>
<evidence type="ECO:0000256" key="6">
    <source>
        <dbReference type="ARBA" id="ARBA00022840"/>
    </source>
</evidence>
<evidence type="ECO:0000256" key="5">
    <source>
        <dbReference type="ARBA" id="ARBA00022741"/>
    </source>
</evidence>
<dbReference type="PANTHER" id="PTHR42861">
    <property type="entry name" value="CALCIUM-TRANSPORTING ATPASE"/>
    <property type="match status" value="1"/>
</dbReference>
<feature type="transmembrane region" description="Helical" evidence="11">
    <location>
        <begin position="360"/>
        <end position="384"/>
    </location>
</feature>
<accession>A0A067MD79</accession>
<feature type="transmembrane region" description="Helical" evidence="11">
    <location>
        <begin position="1046"/>
        <end position="1069"/>
    </location>
</feature>
<dbReference type="InterPro" id="IPR023299">
    <property type="entry name" value="ATPase_P-typ_cyto_dom_N"/>
</dbReference>
<evidence type="ECO:0000259" key="12">
    <source>
        <dbReference type="SMART" id="SM00831"/>
    </source>
</evidence>
<evidence type="ECO:0000256" key="3">
    <source>
        <dbReference type="ARBA" id="ARBA00022692"/>
    </source>
</evidence>
<feature type="compositionally biased region" description="Polar residues" evidence="10">
    <location>
        <begin position="559"/>
        <end position="579"/>
    </location>
</feature>
<dbReference type="SUPFAM" id="SSF81665">
    <property type="entry name" value="Calcium ATPase, transmembrane domain M"/>
    <property type="match status" value="1"/>
</dbReference>
<dbReference type="Proteomes" id="UP000027195">
    <property type="component" value="Unassembled WGS sequence"/>
</dbReference>
<dbReference type="GO" id="GO:0005886">
    <property type="term" value="C:plasma membrane"/>
    <property type="evidence" value="ECO:0007669"/>
    <property type="project" value="UniProtKB-SubCell"/>
</dbReference>
<feature type="transmembrane region" description="Helical" evidence="11">
    <location>
        <begin position="917"/>
        <end position="941"/>
    </location>
</feature>
<dbReference type="GO" id="GO:0046872">
    <property type="term" value="F:metal ion binding"/>
    <property type="evidence" value="ECO:0007669"/>
    <property type="project" value="UniProtKB-KW"/>
</dbReference>
<dbReference type="OrthoDB" id="3352408at2759"/>
<dbReference type="Pfam" id="PF00689">
    <property type="entry name" value="Cation_ATPase_C"/>
    <property type="match status" value="1"/>
</dbReference>
<feature type="transmembrane region" description="Helical" evidence="11">
    <location>
        <begin position="113"/>
        <end position="136"/>
    </location>
</feature>
<dbReference type="SUPFAM" id="SSF81660">
    <property type="entry name" value="Metal cation-transporting ATPase, ATP-binding domain N"/>
    <property type="match status" value="1"/>
</dbReference>
<dbReference type="InterPro" id="IPR023298">
    <property type="entry name" value="ATPase_P-typ_TM_dom_sf"/>
</dbReference>
<dbReference type="InterPro" id="IPR008250">
    <property type="entry name" value="ATPase_P-typ_transduc_dom_A_sf"/>
</dbReference>
<dbReference type="InterPro" id="IPR006068">
    <property type="entry name" value="ATPase_P-typ_cation-transptr_C"/>
</dbReference>
<dbReference type="SFLD" id="SFLDF00027">
    <property type="entry name" value="p-type_atpase"/>
    <property type="match status" value="1"/>
</dbReference>
<evidence type="ECO:0000256" key="8">
    <source>
        <dbReference type="ARBA" id="ARBA00022989"/>
    </source>
</evidence>
<dbReference type="AlphaFoldDB" id="A0A067MD79"/>